<proteinExistence type="predicted"/>
<organism evidence="1 2">
    <name type="scientific">Brachionus plicatilis</name>
    <name type="common">Marine rotifer</name>
    <name type="synonym">Brachionus muelleri</name>
    <dbReference type="NCBI Taxonomy" id="10195"/>
    <lineage>
        <taxon>Eukaryota</taxon>
        <taxon>Metazoa</taxon>
        <taxon>Spiralia</taxon>
        <taxon>Gnathifera</taxon>
        <taxon>Rotifera</taxon>
        <taxon>Eurotatoria</taxon>
        <taxon>Monogononta</taxon>
        <taxon>Pseudotrocha</taxon>
        <taxon>Ploima</taxon>
        <taxon>Brachionidae</taxon>
        <taxon>Brachionus</taxon>
    </lineage>
</organism>
<gene>
    <name evidence="1" type="ORF">BpHYR1_038365</name>
</gene>
<comment type="caution">
    <text evidence="1">The sequence shown here is derived from an EMBL/GenBank/DDBJ whole genome shotgun (WGS) entry which is preliminary data.</text>
</comment>
<keyword evidence="2" id="KW-1185">Reference proteome</keyword>
<name>A0A3M7R2A6_BRAPC</name>
<dbReference type="AlphaFoldDB" id="A0A3M7R2A6"/>
<evidence type="ECO:0000313" key="2">
    <source>
        <dbReference type="Proteomes" id="UP000276133"/>
    </source>
</evidence>
<evidence type="ECO:0000313" key="1">
    <source>
        <dbReference type="EMBL" id="RNA17355.1"/>
    </source>
</evidence>
<dbReference type="Proteomes" id="UP000276133">
    <property type="component" value="Unassembled WGS sequence"/>
</dbReference>
<accession>A0A3M7R2A6</accession>
<protein>
    <submittedName>
        <fullName evidence="1">Uncharacterized protein</fullName>
    </submittedName>
</protein>
<dbReference type="EMBL" id="REGN01004471">
    <property type="protein sequence ID" value="RNA17355.1"/>
    <property type="molecule type" value="Genomic_DNA"/>
</dbReference>
<reference evidence="1 2" key="1">
    <citation type="journal article" date="2018" name="Sci. Rep.">
        <title>Genomic signatures of local adaptation to the degree of environmental predictability in rotifers.</title>
        <authorList>
            <person name="Franch-Gras L."/>
            <person name="Hahn C."/>
            <person name="Garcia-Roger E.M."/>
            <person name="Carmona M.J."/>
            <person name="Serra M."/>
            <person name="Gomez A."/>
        </authorList>
    </citation>
    <scope>NUCLEOTIDE SEQUENCE [LARGE SCALE GENOMIC DNA]</scope>
    <source>
        <strain evidence="1">HYR1</strain>
    </source>
</reference>
<sequence>MNAEFRSHTEKIISFMAIKEDHVRHQSSIMDNSAYEKFLISFSELVQSKITSDNKFYTFFVLNFSLAETSHNNFEKIGFEILILHLCGITNLKTPIYVYNFELNFEIFEIVIFRTYRDILK</sequence>